<dbReference type="Pfam" id="PF03836">
    <property type="entry name" value="RasGAP_C"/>
    <property type="match status" value="1"/>
</dbReference>
<dbReference type="GO" id="GO:0043327">
    <property type="term" value="P:chemotaxis to cAMP"/>
    <property type="evidence" value="ECO:0007669"/>
    <property type="project" value="UniProtKB-ARBA"/>
</dbReference>
<dbReference type="Pfam" id="PF00616">
    <property type="entry name" value="RasGAP"/>
    <property type="match status" value="1"/>
</dbReference>
<sequence>MEGLEIEDEDVILLDEDDDDSSSSTVNSINNINNNIKNININANDDGNKVTLMTSLREKGWGSGMLVDKEKNQYGTIKSYKDDKSSPWFEERQVIATLYKARVLLHEMIYTKMNQERLLSGNLCVGEIQSLLNTQKEDVETDWIAEIQELKRNMVAEIRRNHLLERDVNKLDKRIALLIKHRSNIKDLLLEQNKGKKDKKKKGDDKAEYITLDQKQLESYQNLFYLLQTEPHYLAKLVTLIQADQMEDFLDTVFLTLFGDDFSPREEFLILSLFRLAIGQEMSRIKSAGDLLAVESVVPKMIITYTRRKQGHEFLKQIIAPILENNVVNAPDLNLELNAVQVYQNMISEQEIQTGAKSTLNRGLGEDQIIQLKEVQSILEPRVEKCIQICERFFTGIIQSLNRLPYGIRWICKQIQSIAQKNFDSKPDEIAKVIGYFVYYRFINLAIVTPDAFEILDKELSITSRKNLVNIAKVLQNLFTLKTFQNQGSERWMQPLNKWILSKTSIVRQYLEDLIQVTDPSEYLRVDKYNELTLKLNPVVVISLGEISQTHRLLIANLAALKMKEKEDPLELILKALPAPLEVVEENDREIQLTLINRFKENIEKEISISASLLAETKELVISVLRSIPIQQKQQNNGDDEKRDDLLSILQNAIKYGKETNNPQLSSNAEKIINNLKKMEAEGSIQSENNQYEGFIKVIALEVINRQEIREQQRKERMRLTIALRDLRKHQSYLNDQIQHYTSYLKDVLLHYGPKDKKKSTKPMKISFKELTKKGVIVESDIPKLSHGSTSFYISSDAPGIFDIEARIGVASVGTLSLSLDDLLDKSSAGIPYLKLENIVLDVNMTLHLLNRHFLKNI</sequence>
<proteinExistence type="predicted"/>
<feature type="domain" description="Ras-GAP" evidence="1">
    <location>
        <begin position="265"/>
        <end position="480"/>
    </location>
</feature>
<dbReference type="GO" id="GO:0005516">
    <property type="term" value="F:calmodulin binding"/>
    <property type="evidence" value="ECO:0007669"/>
    <property type="project" value="TreeGrafter"/>
</dbReference>
<dbReference type="FunFam" id="1.10.506.10:FF:000004">
    <property type="entry name" value="IQ motif containing GTPase activating protein 1"/>
    <property type="match status" value="1"/>
</dbReference>
<dbReference type="GO" id="GO:0008104">
    <property type="term" value="P:intracellular protein localization"/>
    <property type="evidence" value="ECO:0007669"/>
    <property type="project" value="UniProtKB-ARBA"/>
</dbReference>
<dbReference type="InterPro" id="IPR001936">
    <property type="entry name" value="RasGAP_dom"/>
</dbReference>
<keyword evidence="3" id="KW-1185">Reference proteome</keyword>
<dbReference type="SUPFAM" id="SSF143885">
    <property type="entry name" value="RGC domain-like"/>
    <property type="match status" value="1"/>
</dbReference>
<accession>A0AAN7YNP8</accession>
<protein>
    <recommendedName>
        <fullName evidence="1">Ras-GAP domain-containing protein</fullName>
    </recommendedName>
</protein>
<evidence type="ECO:0000259" key="1">
    <source>
        <dbReference type="PROSITE" id="PS50018"/>
    </source>
</evidence>
<evidence type="ECO:0000313" key="3">
    <source>
        <dbReference type="Proteomes" id="UP001344447"/>
    </source>
</evidence>
<name>A0AAN7YNP8_9MYCE</name>
<dbReference type="PANTHER" id="PTHR14149">
    <property type="entry name" value="RAS GTPASE-ACTIVATING PROTEIN WITH IQ MOTIF"/>
    <property type="match status" value="1"/>
</dbReference>
<dbReference type="EMBL" id="JAVFKY010000005">
    <property type="protein sequence ID" value="KAK5575941.1"/>
    <property type="molecule type" value="Genomic_DNA"/>
</dbReference>
<dbReference type="AlphaFoldDB" id="A0AAN7YNP8"/>
<dbReference type="GO" id="GO:0032154">
    <property type="term" value="C:cleavage furrow"/>
    <property type="evidence" value="ECO:0007669"/>
    <property type="project" value="UniProtKB-ARBA"/>
</dbReference>
<dbReference type="Proteomes" id="UP001344447">
    <property type="component" value="Unassembled WGS sequence"/>
</dbReference>
<dbReference type="InterPro" id="IPR008936">
    <property type="entry name" value="Rho_GTPase_activation_prot"/>
</dbReference>
<gene>
    <name evidence="2" type="ORF">RB653_007076</name>
</gene>
<dbReference type="PROSITE" id="PS50018">
    <property type="entry name" value="RAS_GTPASE_ACTIV_2"/>
    <property type="match status" value="1"/>
</dbReference>
<organism evidence="2 3">
    <name type="scientific">Dictyostelium firmibasis</name>
    <dbReference type="NCBI Taxonomy" id="79012"/>
    <lineage>
        <taxon>Eukaryota</taxon>
        <taxon>Amoebozoa</taxon>
        <taxon>Evosea</taxon>
        <taxon>Eumycetozoa</taxon>
        <taxon>Dictyostelia</taxon>
        <taxon>Dictyosteliales</taxon>
        <taxon>Dictyosteliaceae</taxon>
        <taxon>Dictyostelium</taxon>
    </lineage>
</organism>
<dbReference type="Gene3D" id="1.10.506.10">
    <property type="entry name" value="GTPase Activation - p120gap, domain 1"/>
    <property type="match status" value="1"/>
</dbReference>
<dbReference type="InterPro" id="IPR000593">
    <property type="entry name" value="RasGAP_C"/>
</dbReference>
<dbReference type="GO" id="GO:0005938">
    <property type="term" value="C:cell cortex"/>
    <property type="evidence" value="ECO:0007669"/>
    <property type="project" value="TreeGrafter"/>
</dbReference>
<dbReference type="GO" id="GO:1903479">
    <property type="term" value="P:mitotic actomyosin contractile ring assembly actin filament organization"/>
    <property type="evidence" value="ECO:0007669"/>
    <property type="project" value="TreeGrafter"/>
</dbReference>
<comment type="caution">
    <text evidence="2">The sequence shown here is derived from an EMBL/GenBank/DDBJ whole genome shotgun (WGS) entry which is preliminary data.</text>
</comment>
<dbReference type="PANTHER" id="PTHR14149:SF16">
    <property type="entry name" value="RAS GTPASE-ACTIVATING-LIKE PROTEIN GAPA"/>
    <property type="match status" value="1"/>
</dbReference>
<dbReference type="GO" id="GO:0031254">
    <property type="term" value="C:cell trailing edge"/>
    <property type="evidence" value="ECO:0007669"/>
    <property type="project" value="UniProtKB-ARBA"/>
</dbReference>
<dbReference type="GO" id="GO:0051015">
    <property type="term" value="F:actin filament binding"/>
    <property type="evidence" value="ECO:0007669"/>
    <property type="project" value="TreeGrafter"/>
</dbReference>
<dbReference type="GO" id="GO:0005096">
    <property type="term" value="F:GTPase activator activity"/>
    <property type="evidence" value="ECO:0007669"/>
    <property type="project" value="TreeGrafter"/>
</dbReference>
<evidence type="ECO:0000313" key="2">
    <source>
        <dbReference type="EMBL" id="KAK5575941.1"/>
    </source>
</evidence>
<dbReference type="GO" id="GO:0051493">
    <property type="term" value="P:regulation of cytoskeleton organization"/>
    <property type="evidence" value="ECO:0007669"/>
    <property type="project" value="UniProtKB-ARBA"/>
</dbReference>
<dbReference type="SUPFAM" id="SSF48350">
    <property type="entry name" value="GTPase activation domain, GAP"/>
    <property type="match status" value="1"/>
</dbReference>
<reference evidence="2 3" key="1">
    <citation type="submission" date="2023-11" db="EMBL/GenBank/DDBJ databases">
        <title>Dfirmibasis_genome.</title>
        <authorList>
            <person name="Edelbroek B."/>
            <person name="Kjellin J."/>
            <person name="Jerlstrom-Hultqvist J."/>
            <person name="Soderbom F."/>
        </authorList>
    </citation>
    <scope>NUCLEOTIDE SEQUENCE [LARGE SCALE GENOMIC DNA]</scope>
    <source>
        <strain evidence="2 3">TNS-C-14</strain>
    </source>
</reference>
<dbReference type="SMART" id="SM00323">
    <property type="entry name" value="RasGAP"/>
    <property type="match status" value="1"/>
</dbReference>